<evidence type="ECO:0000256" key="5">
    <source>
        <dbReference type="ARBA" id="ARBA00022516"/>
    </source>
</evidence>
<accession>A0A1W6N338</accession>
<evidence type="ECO:0000256" key="9">
    <source>
        <dbReference type="ARBA" id="ARBA00023098"/>
    </source>
</evidence>
<evidence type="ECO:0000256" key="8">
    <source>
        <dbReference type="ARBA" id="ARBA00022679"/>
    </source>
</evidence>
<keyword evidence="8 11" id="KW-0808">Transferase</keyword>
<comment type="pathway">
    <text evidence="11">Bacterial outer membrane biogenesis; LPS lipid A biosynthesis.</text>
</comment>
<evidence type="ECO:0000256" key="1">
    <source>
        <dbReference type="ARBA" id="ARBA00002056"/>
    </source>
</evidence>
<keyword evidence="5 11" id="KW-0444">Lipid biosynthesis</keyword>
<proteinExistence type="inferred from homology"/>
<dbReference type="InterPro" id="IPR003835">
    <property type="entry name" value="Glyco_trans_19"/>
</dbReference>
<dbReference type="GO" id="GO:0009245">
    <property type="term" value="P:lipid A biosynthetic process"/>
    <property type="evidence" value="ECO:0007669"/>
    <property type="project" value="UniProtKB-UniRule"/>
</dbReference>
<reference evidence="12 13" key="1">
    <citation type="submission" date="2014-06" db="EMBL/GenBank/DDBJ databases">
        <title>The genome of the endonuclear symbiont Nucleicultrix amoebiphila.</title>
        <authorList>
            <person name="Schulz F."/>
            <person name="Horn M."/>
        </authorList>
    </citation>
    <scope>NUCLEOTIDE SEQUENCE [LARGE SCALE GENOMIC DNA]</scope>
    <source>
        <strain evidence="12 13">FS5</strain>
    </source>
</reference>
<evidence type="ECO:0000256" key="6">
    <source>
        <dbReference type="ARBA" id="ARBA00022556"/>
    </source>
</evidence>
<comment type="function">
    <text evidence="1 11">Condensation of UDP-2,3-diacylglucosamine and 2,3-diacylglucosamine-1-phosphate to form lipid A disaccharide, a precursor of lipid A, a phosphorylated glycolipid that anchors the lipopolysaccharide to the outer membrane of the cell.</text>
</comment>
<keyword evidence="7 11" id="KW-0328">Glycosyltransferase</keyword>
<gene>
    <name evidence="11" type="primary">lpxB</name>
    <name evidence="12" type="ORF">GQ61_01300</name>
</gene>
<evidence type="ECO:0000256" key="2">
    <source>
        <dbReference type="ARBA" id="ARBA00007868"/>
    </source>
</evidence>
<protein>
    <recommendedName>
        <fullName evidence="4 11">Lipid-A-disaccharide synthase</fullName>
        <ecNumber evidence="3 11">2.4.1.182</ecNumber>
    </recommendedName>
</protein>
<dbReference type="SUPFAM" id="SSF53756">
    <property type="entry name" value="UDP-Glycosyltransferase/glycogen phosphorylase"/>
    <property type="match status" value="1"/>
</dbReference>
<dbReference type="PANTHER" id="PTHR30372">
    <property type="entry name" value="LIPID-A-DISACCHARIDE SYNTHASE"/>
    <property type="match status" value="1"/>
</dbReference>
<dbReference type="GO" id="GO:0008915">
    <property type="term" value="F:lipid-A-disaccharide synthase activity"/>
    <property type="evidence" value="ECO:0007669"/>
    <property type="project" value="UniProtKB-UniRule"/>
</dbReference>
<dbReference type="KEGG" id="naf:GQ61_01300"/>
<dbReference type="Proteomes" id="UP000237351">
    <property type="component" value="Chromosome"/>
</dbReference>
<dbReference type="Pfam" id="PF02684">
    <property type="entry name" value="LpxB"/>
    <property type="match status" value="1"/>
</dbReference>
<dbReference type="AlphaFoldDB" id="A0A1W6N338"/>
<dbReference type="GO" id="GO:0016020">
    <property type="term" value="C:membrane"/>
    <property type="evidence" value="ECO:0007669"/>
    <property type="project" value="GOC"/>
</dbReference>
<evidence type="ECO:0000313" key="13">
    <source>
        <dbReference type="Proteomes" id="UP000237351"/>
    </source>
</evidence>
<keyword evidence="9 11" id="KW-0443">Lipid metabolism</keyword>
<evidence type="ECO:0000313" key="12">
    <source>
        <dbReference type="EMBL" id="ARN84199.1"/>
    </source>
</evidence>
<dbReference type="OrthoDB" id="9801642at2"/>
<dbReference type="STRING" id="1414854.GQ61_01300"/>
<comment type="similarity">
    <text evidence="2 11">Belongs to the LpxB family.</text>
</comment>
<dbReference type="EMBL" id="CP008743">
    <property type="protein sequence ID" value="ARN84199.1"/>
    <property type="molecule type" value="Genomic_DNA"/>
</dbReference>
<evidence type="ECO:0000256" key="7">
    <source>
        <dbReference type="ARBA" id="ARBA00022676"/>
    </source>
</evidence>
<dbReference type="HAMAP" id="MF_00392">
    <property type="entry name" value="LpxB"/>
    <property type="match status" value="1"/>
</dbReference>
<keyword evidence="6 11" id="KW-0441">Lipid A biosynthesis</keyword>
<dbReference type="PANTHER" id="PTHR30372:SF4">
    <property type="entry name" value="LIPID-A-DISACCHARIDE SYNTHASE, MITOCHONDRIAL-RELATED"/>
    <property type="match status" value="1"/>
</dbReference>
<evidence type="ECO:0000256" key="3">
    <source>
        <dbReference type="ARBA" id="ARBA00012687"/>
    </source>
</evidence>
<dbReference type="EC" id="2.4.1.182" evidence="3 11"/>
<keyword evidence="13" id="KW-1185">Reference proteome</keyword>
<organism evidence="12 13">
    <name type="scientific">Candidatus Nucleicultrix amoebiphila FS5</name>
    <dbReference type="NCBI Taxonomy" id="1414854"/>
    <lineage>
        <taxon>Bacteria</taxon>
        <taxon>Pseudomonadati</taxon>
        <taxon>Pseudomonadota</taxon>
        <taxon>Alphaproteobacteria</taxon>
        <taxon>Holosporales</taxon>
        <taxon>Candidatus Nucleicultricaceae</taxon>
        <taxon>Candidatus Nucleicultrix</taxon>
    </lineage>
</organism>
<evidence type="ECO:0000256" key="4">
    <source>
        <dbReference type="ARBA" id="ARBA00020902"/>
    </source>
</evidence>
<sequence>MMKKSLKVYIVAGEPSGDILGGHLMAALNKLTSVRFFGVGGTHMKEAGLNSLFPMADLSIMGIFEVIPHIPRILKRLNQTYQDAIDKKPDVVVTIDSPGFCLRLARKLKKSGIPVIHYSLPTVWAWRRGRAKKCRHVLTHALALLPMEPPYFEVEGLPTTFVGHPLVEAHIEEADGSLFRKRHKIPPSATVLCLLPGSREGEITKLLPTFSETIKKLKKQIPNLFVVVQTFEKYIPLIEKHRKTWECPSVISVNSAEKYQGMKASNFALAASGTVAIELALAQIPMVIGYKINPLTYWIVRSMVYVRHVCLVNILLNRSIVPECLQDACSACKLSEKLLGILKNPQQQLEAFVKFKQMLRYRDEIPSVRAAKTILKVLEIKPDDKDVHSKSAERDKSALKA</sequence>
<dbReference type="GO" id="GO:0005543">
    <property type="term" value="F:phospholipid binding"/>
    <property type="evidence" value="ECO:0007669"/>
    <property type="project" value="TreeGrafter"/>
</dbReference>
<comment type="catalytic activity">
    <reaction evidence="10 11">
        <text>a lipid X + a UDP-2-N,3-O-bis[(3R)-3-hydroxyacyl]-alpha-D-glucosamine = a lipid A disaccharide + UDP + H(+)</text>
        <dbReference type="Rhea" id="RHEA:67828"/>
        <dbReference type="ChEBI" id="CHEBI:15378"/>
        <dbReference type="ChEBI" id="CHEBI:58223"/>
        <dbReference type="ChEBI" id="CHEBI:137748"/>
        <dbReference type="ChEBI" id="CHEBI:176338"/>
        <dbReference type="ChEBI" id="CHEBI:176343"/>
        <dbReference type="EC" id="2.4.1.182"/>
    </reaction>
</comment>
<evidence type="ECO:0000256" key="11">
    <source>
        <dbReference type="HAMAP-Rule" id="MF_00392"/>
    </source>
</evidence>
<dbReference type="RefSeq" id="WP_085783564.1">
    <property type="nucleotide sequence ID" value="NZ_CP008743.1"/>
</dbReference>
<dbReference type="NCBIfam" id="TIGR00215">
    <property type="entry name" value="lpxB"/>
    <property type="match status" value="1"/>
</dbReference>
<name>A0A1W6N338_9PROT</name>
<evidence type="ECO:0000256" key="10">
    <source>
        <dbReference type="ARBA" id="ARBA00048975"/>
    </source>
</evidence>
<dbReference type="UniPathway" id="UPA00973"/>